<dbReference type="Pfam" id="PF00561">
    <property type="entry name" value="Abhydrolase_1"/>
    <property type="match status" value="1"/>
</dbReference>
<dbReference type="Gene3D" id="3.40.50.1820">
    <property type="entry name" value="alpha/beta hydrolase"/>
    <property type="match status" value="1"/>
</dbReference>
<proteinExistence type="predicted"/>
<dbReference type="InterPro" id="IPR050471">
    <property type="entry name" value="AB_hydrolase"/>
</dbReference>
<dbReference type="OrthoDB" id="9798888at2"/>
<dbReference type="eggNOG" id="COG2267">
    <property type="taxonomic scope" value="Bacteria"/>
</dbReference>
<dbReference type="AlphaFoldDB" id="E3I324"/>
<keyword evidence="2" id="KW-0378">Hydrolase</keyword>
<evidence type="ECO:0000313" key="2">
    <source>
        <dbReference type="EMBL" id="ADP70318.1"/>
    </source>
</evidence>
<organism evidence="2 3">
    <name type="scientific">Rhodomicrobium vannielii (strain ATCC 17100 / DSM 162 / LMG 4299 / NCIMB 10020 / ATH 3.1.1)</name>
    <dbReference type="NCBI Taxonomy" id="648757"/>
    <lineage>
        <taxon>Bacteria</taxon>
        <taxon>Pseudomonadati</taxon>
        <taxon>Pseudomonadota</taxon>
        <taxon>Alphaproteobacteria</taxon>
        <taxon>Hyphomicrobiales</taxon>
        <taxon>Hyphomicrobiaceae</taxon>
        <taxon>Rhodomicrobium</taxon>
    </lineage>
</organism>
<evidence type="ECO:0000313" key="3">
    <source>
        <dbReference type="Proteomes" id="UP000001399"/>
    </source>
</evidence>
<dbReference type="PANTHER" id="PTHR43433:SF5">
    <property type="entry name" value="AB HYDROLASE-1 DOMAIN-CONTAINING PROTEIN"/>
    <property type="match status" value="1"/>
</dbReference>
<name>E3I324_RHOVT</name>
<dbReference type="GO" id="GO:0016787">
    <property type="term" value="F:hydrolase activity"/>
    <property type="evidence" value="ECO:0007669"/>
    <property type="project" value="UniProtKB-KW"/>
</dbReference>
<dbReference type="InterPro" id="IPR029058">
    <property type="entry name" value="AB_hydrolase_fold"/>
</dbReference>
<dbReference type="Proteomes" id="UP000001399">
    <property type="component" value="Chromosome"/>
</dbReference>
<dbReference type="HOGENOM" id="CLU_020336_49_1_5"/>
<evidence type="ECO:0000259" key="1">
    <source>
        <dbReference type="Pfam" id="PF00561"/>
    </source>
</evidence>
<sequence length="304" mass="32418">MPNLVQRQRAGTCAHFVSPTMIQTALGPVECASYGEGPAIIALHGGLGGFDQSLLLARAAISPPRFRILAISRPGYLGTPLSAGATPEKQADLCSALLDALGINSAAIIAVSAGGLAALQFVLRHPERCWGLVLVSAATGHLDAPPEVPDRLTAMRLLSRIPFATALMRWRMGLTPEASARRSIAAADLRQSTLAHPEAGPLMHALSSSVLQRLRERLPGVTNDMAQLEAMDGYPLQDIAGPVLVVHGTGDRVVPFSHALEVANRMERSELMAIENGEHVSLFTHLDAIRERVGIFLARHTPVR</sequence>
<dbReference type="EMBL" id="CP002292">
    <property type="protein sequence ID" value="ADP70318.1"/>
    <property type="molecule type" value="Genomic_DNA"/>
</dbReference>
<gene>
    <name evidence="2" type="ordered locus">Rvan_1044</name>
</gene>
<accession>E3I324</accession>
<dbReference type="SUPFAM" id="SSF53474">
    <property type="entry name" value="alpha/beta-Hydrolases"/>
    <property type="match status" value="1"/>
</dbReference>
<dbReference type="PANTHER" id="PTHR43433">
    <property type="entry name" value="HYDROLASE, ALPHA/BETA FOLD FAMILY PROTEIN"/>
    <property type="match status" value="1"/>
</dbReference>
<dbReference type="KEGG" id="rva:Rvan_1044"/>
<protein>
    <submittedName>
        <fullName evidence="2">Alpha/beta hydrolase fold protein</fullName>
    </submittedName>
</protein>
<feature type="domain" description="AB hydrolase-1" evidence="1">
    <location>
        <begin position="38"/>
        <end position="285"/>
    </location>
</feature>
<dbReference type="eggNOG" id="COG0596">
    <property type="taxonomic scope" value="Bacteria"/>
</dbReference>
<dbReference type="InterPro" id="IPR000073">
    <property type="entry name" value="AB_hydrolase_1"/>
</dbReference>
<dbReference type="RefSeq" id="WP_013418722.1">
    <property type="nucleotide sequence ID" value="NC_014664.1"/>
</dbReference>
<keyword evidence="3" id="KW-1185">Reference proteome</keyword>
<reference evidence="3" key="1">
    <citation type="journal article" date="2011" name="J. Bacteriol.">
        <title>Genome sequences of eight morphologically diverse alphaproteobacteria.</title>
        <authorList>
            <consortium name="US DOE Joint Genome Institute"/>
            <person name="Brown P.J."/>
            <person name="Kysela D.T."/>
            <person name="Buechlein A."/>
            <person name="Hemmerich C."/>
            <person name="Brun Y.V."/>
        </authorList>
    </citation>
    <scope>NUCLEOTIDE SEQUENCE [LARGE SCALE GENOMIC DNA]</scope>
    <source>
        <strain evidence="3">ATCC 17100 / ATH 3.1.1 / DSM 162 / LMG 4299</strain>
    </source>
</reference>